<dbReference type="Proteomes" id="UP000027583">
    <property type="component" value="Unassembled WGS sequence"/>
</dbReference>
<sequence length="540" mass="60569">MNPSSSIALIMSGAYVTQELVAEFGQLPPSFLPLGVGRLYDIQADSLKAQDLNISQIYLAVPESYEVPTYDLHRLEQKGVSLLPMPDGLSLGEAVVYAINVLNAYSVGIQILHGDTVLGTIPTGLNVVASHREGDDYSWAVINHDDGAISSLETIEATSEEDLERPIACGFFSFSNGVELVRAISQARGNFITGLNLYIKRRPLTLKQVDGWYDFGHIQTYFRSRRLVTTARAFNSLQITQSTVRKLSEDRFKMKGEANWFESIPAAVQPYAARLLDKGENDSQAFYTTEYQYAPNLSELYVFSSIGRVTWKKILTSCSEFLELCATTHSDAPREAYSRQLMGGKTVERLERYARETGFDVTRPLTFKGRAMPSLMTIAKEIEALITHDPSARATLMHGDFCFSNILYNSRNSRISVIDPRGYVFADKLEIWGDFRYDIAKFSHSVDGLYDFILAGRYTLAQQSEYDFNLEFDASPQRDWLQKSFAEMKIAGLSTASRETRAIMTSLFVSMLPLHSDRPDRQKAFIANALRLYATLEGLA</sequence>
<reference evidence="1 2" key="2">
    <citation type="journal article" date="2014" name="PLoS ONE">
        <title>Evolution of mitochondria reconstructed from the energy metabolism of living bacteria.</title>
        <authorList>
            <person name="Degli Esposti M."/>
            <person name="Chouaia B."/>
            <person name="Comandatore F."/>
            <person name="Crotti E."/>
            <person name="Sassera D."/>
            <person name="Lievens P.M."/>
            <person name="Daffonchio D."/>
            <person name="Bandi C."/>
        </authorList>
    </citation>
    <scope>NUCLEOTIDE SEQUENCE [LARGE SCALE GENOMIC DNA]</scope>
    <source>
        <strain evidence="1 2">SF2.1</strain>
    </source>
</reference>
<dbReference type="RefSeq" id="WP_023979935.1">
    <property type="nucleotide sequence ID" value="NZ_CBLX010000021.1"/>
</dbReference>
<organism evidence="1 2">
    <name type="scientific">Asaia bogorensis</name>
    <dbReference type="NCBI Taxonomy" id="91915"/>
    <lineage>
        <taxon>Bacteria</taxon>
        <taxon>Pseudomonadati</taxon>
        <taxon>Pseudomonadota</taxon>
        <taxon>Alphaproteobacteria</taxon>
        <taxon>Acetobacterales</taxon>
        <taxon>Acetobacteraceae</taxon>
        <taxon>Asaia</taxon>
    </lineage>
</organism>
<dbReference type="SUPFAM" id="SSF56112">
    <property type="entry name" value="Protein kinase-like (PK-like)"/>
    <property type="match status" value="1"/>
</dbReference>
<comment type="caution">
    <text evidence="1">The sequence shown here is derived from an EMBL/GenBank/DDBJ whole genome shotgun (WGS) entry which is preliminary data.</text>
</comment>
<accession>A0A060QHG2</accession>
<dbReference type="AlphaFoldDB" id="A0A060QHG2"/>
<dbReference type="InterPro" id="IPR011009">
    <property type="entry name" value="Kinase-like_dom_sf"/>
</dbReference>
<dbReference type="eggNOG" id="COG1208">
    <property type="taxonomic scope" value="Bacteria"/>
</dbReference>
<proteinExistence type="predicted"/>
<reference evidence="1 2" key="1">
    <citation type="journal article" date="2014" name="Genome Biol. Evol.">
        <title>Acetic acid bacteria genomes reveal functional traits for adaptation to life in insect guts.</title>
        <authorList>
            <person name="Chouaia B."/>
            <person name="Gaiarsa S."/>
            <person name="Crotti E."/>
            <person name="Comandatore F."/>
            <person name="Degli Esposti M."/>
            <person name="Ricci I."/>
            <person name="Alma A."/>
            <person name="Favia G."/>
            <person name="Bandi C."/>
            <person name="Daffonchio D."/>
        </authorList>
    </citation>
    <scope>NUCLEOTIDE SEQUENCE [LARGE SCALE GENOMIC DNA]</scope>
    <source>
        <strain evidence="1 2">SF2.1</strain>
    </source>
</reference>
<dbReference type="EMBL" id="CBLX010000021">
    <property type="protein sequence ID" value="CDG40604.1"/>
    <property type="molecule type" value="Genomic_DNA"/>
</dbReference>
<evidence type="ECO:0000313" key="2">
    <source>
        <dbReference type="Proteomes" id="UP000027583"/>
    </source>
</evidence>
<protein>
    <submittedName>
        <fullName evidence="1">Capsular polysaccharide biosynthesis protein</fullName>
    </submittedName>
</protein>
<gene>
    <name evidence="1" type="ORF">ASAP_2559</name>
</gene>
<dbReference type="Gene3D" id="3.90.1200.10">
    <property type="match status" value="1"/>
</dbReference>
<evidence type="ECO:0000313" key="1">
    <source>
        <dbReference type="EMBL" id="CDG40604.1"/>
    </source>
</evidence>
<name>A0A060QHG2_9PROT</name>